<feature type="transmembrane region" description="Helical" evidence="1">
    <location>
        <begin position="15"/>
        <end position="34"/>
    </location>
</feature>
<evidence type="ECO:0000256" key="1">
    <source>
        <dbReference type="SAM" id="Phobius"/>
    </source>
</evidence>
<dbReference type="EMBL" id="DAATDI010000004">
    <property type="protein sequence ID" value="HAE8132530.1"/>
    <property type="molecule type" value="Genomic_DNA"/>
</dbReference>
<reference evidence="3" key="3">
    <citation type="submission" date="2018-07" db="EMBL/GenBank/DDBJ databases">
        <authorList>
            <consortium name="NCBI Pathogen Detection Project"/>
        </authorList>
    </citation>
    <scope>NUCLEOTIDE SEQUENCE</scope>
    <source>
        <strain evidence="4">M86</strain>
        <strain evidence="3">NCTR-SF55</strain>
    </source>
</reference>
<name>A0A059QCG1_SALGL</name>
<dbReference type="RefSeq" id="WP_000445914.1">
    <property type="nucleotide sequence ID" value="NZ_CP077760.1"/>
</dbReference>
<keyword evidence="1" id="KW-0812">Transmembrane</keyword>
<dbReference type="AlphaFoldDB" id="A0A059QCG1"/>
<evidence type="ECO:0000313" key="2">
    <source>
        <dbReference type="EMBL" id="AGW51847.1"/>
    </source>
</evidence>
<dbReference type="PATRIC" id="fig|594.9.peg.235"/>
<dbReference type="OMA" id="YFIFWRA"/>
<feature type="transmembrane region" description="Helical" evidence="1">
    <location>
        <begin position="40"/>
        <end position="62"/>
    </location>
</feature>
<dbReference type="EMBL" id="DAATWA010000008">
    <property type="protein sequence ID" value="HAF0354838.1"/>
    <property type="molecule type" value="Genomic_DNA"/>
</dbReference>
<reference evidence="3" key="2">
    <citation type="journal article" date="2018" name="Genome Biol.">
        <title>SKESA: strategic k-mer extension for scrupulous assemblies.</title>
        <authorList>
            <person name="Souvorov A."/>
            <person name="Agarwala R."/>
            <person name="Lipman D.J."/>
        </authorList>
    </citation>
    <scope>NUCLEOTIDE SEQUENCE</scope>
    <source>
        <strain evidence="4">M86</strain>
        <strain evidence="3">NCTR-SF55</strain>
    </source>
</reference>
<dbReference type="EMBL" id="KF192263">
    <property type="protein sequence ID" value="AGW51847.1"/>
    <property type="molecule type" value="Genomic_DNA"/>
</dbReference>
<evidence type="ECO:0000313" key="3">
    <source>
        <dbReference type="EMBL" id="HAE8132530.1"/>
    </source>
</evidence>
<accession>A0A059QCG1</accession>
<evidence type="ECO:0000313" key="4">
    <source>
        <dbReference type="EMBL" id="HAF0354838.1"/>
    </source>
</evidence>
<sequence>MESRQYTRHLSLSELKWFAIGIGFFILSIATATVNYRLSGISLLVGLLFIIWKFSVTVLFLFTPRRMTLTETALQAGHRVIHYDALESMRLLHQSDKLILRHSGGKKYVIYLDFWNDGNGIYDRLAAELVRRHGSALGARLAADGRLKFGKVTALADRLEHKNRAVPYAQIASIRTQREEGAGSSMSYLMISTATGRICKIDRSTIVNEPLLLNFLSQRLPA</sequence>
<keyword evidence="1" id="KW-1133">Transmembrane helix</keyword>
<reference evidence="2" key="1">
    <citation type="submission" date="2013-06" db="EMBL/GenBank/DDBJ databases">
        <title>Characterization of a live vaccine strain (SR2-N6) against fowl typhoid and paratyphoid.</title>
        <authorList>
            <person name="Kwon H.J."/>
            <person name="Cho S.H."/>
            <person name="Kim T.E."/>
            <person name="Seong W.J."/>
            <person name="Huh W."/>
            <person name="Moon Y.S."/>
            <person name="Lee B.H."/>
            <person name="Kim S.J."/>
            <person name="Kim J.H."/>
        </authorList>
    </citation>
    <scope>NUCLEOTIDE SEQUENCE</scope>
    <source>
        <strain evidence="2">SR2-N6</strain>
    </source>
</reference>
<organism evidence="2">
    <name type="scientific">Salmonella gallinarum</name>
    <dbReference type="NCBI Taxonomy" id="594"/>
    <lineage>
        <taxon>Bacteria</taxon>
        <taxon>Pseudomonadati</taxon>
        <taxon>Pseudomonadota</taxon>
        <taxon>Gammaproteobacteria</taxon>
        <taxon>Enterobacterales</taxon>
        <taxon>Enterobacteriaceae</taxon>
        <taxon>Salmonella</taxon>
    </lineage>
</organism>
<keyword evidence="1" id="KW-0472">Membrane</keyword>
<gene>
    <name evidence="4" type="ORF">G9F40_001988</name>
    <name evidence="3" type="ORF">GND26_001572</name>
</gene>
<protein>
    <submittedName>
        <fullName evidence="2">Uncharacterized protein</fullName>
    </submittedName>
</protein>
<proteinExistence type="predicted"/>